<keyword evidence="1" id="KW-0812">Transmembrane</keyword>
<dbReference type="Proteomes" id="UP000706525">
    <property type="component" value="Unassembled WGS sequence"/>
</dbReference>
<feature type="transmembrane region" description="Helical" evidence="1">
    <location>
        <begin position="36"/>
        <end position="54"/>
    </location>
</feature>
<gene>
    <name evidence="2" type="ORF">LMG32289_03851</name>
</gene>
<protein>
    <submittedName>
        <fullName evidence="2">Uncharacterized protein</fullName>
    </submittedName>
</protein>
<name>A0ABN7YZ69_9BURK</name>
<keyword evidence="1" id="KW-0472">Membrane</keyword>
<feature type="transmembrane region" description="Helical" evidence="1">
    <location>
        <begin position="75"/>
        <end position="99"/>
    </location>
</feature>
<reference evidence="2 3" key="1">
    <citation type="submission" date="2021-08" db="EMBL/GenBank/DDBJ databases">
        <authorList>
            <person name="Peeters C."/>
        </authorList>
    </citation>
    <scope>NUCLEOTIDE SEQUENCE [LARGE SCALE GENOMIC DNA]</scope>
    <source>
        <strain evidence="2 3">LMG 32289</strain>
    </source>
</reference>
<dbReference type="EMBL" id="CAJZAG010000007">
    <property type="protein sequence ID" value="CAG9177591.1"/>
    <property type="molecule type" value="Genomic_DNA"/>
</dbReference>
<feature type="transmembrane region" description="Helical" evidence="1">
    <location>
        <begin position="111"/>
        <end position="134"/>
    </location>
</feature>
<evidence type="ECO:0000313" key="2">
    <source>
        <dbReference type="EMBL" id="CAG9177591.1"/>
    </source>
</evidence>
<keyword evidence="1" id="KW-1133">Transmembrane helix</keyword>
<organism evidence="2 3">
    <name type="scientific">Cupriavidus pampae</name>
    <dbReference type="NCBI Taxonomy" id="659251"/>
    <lineage>
        <taxon>Bacteria</taxon>
        <taxon>Pseudomonadati</taxon>
        <taxon>Pseudomonadota</taxon>
        <taxon>Betaproteobacteria</taxon>
        <taxon>Burkholderiales</taxon>
        <taxon>Burkholderiaceae</taxon>
        <taxon>Cupriavidus</taxon>
    </lineage>
</organism>
<accession>A0ABN7YZ69</accession>
<keyword evidence="3" id="KW-1185">Reference proteome</keyword>
<sequence length="173" mass="18766">MRWLWLILVVASAGIGYFSGQEIPLASQWPYFEALRTTSSIVFGVMGALLAIVYPEVVKQGFRAEGLGPGDPGNLRIVVGALAYSALLLLVLVLIGPAFAWISQATEKASFLAQVQGVSFGVLCMLTMGQIWILTNVLHPLDFLVTHLEIGSKKEAAKRRIHQFGPGDKKTGR</sequence>
<dbReference type="RefSeq" id="WP_223991128.1">
    <property type="nucleotide sequence ID" value="NZ_CAJZAG010000007.1"/>
</dbReference>
<proteinExistence type="predicted"/>
<evidence type="ECO:0000313" key="3">
    <source>
        <dbReference type="Proteomes" id="UP000706525"/>
    </source>
</evidence>
<evidence type="ECO:0000256" key="1">
    <source>
        <dbReference type="SAM" id="Phobius"/>
    </source>
</evidence>
<comment type="caution">
    <text evidence="2">The sequence shown here is derived from an EMBL/GenBank/DDBJ whole genome shotgun (WGS) entry which is preliminary data.</text>
</comment>